<sequence>MKIHGIFIGIDRFQSPSINWLSCARRDAVALYSLFSDNLQGNFHLMFDENATRDSIESRVKELSNCADDDIVIFSFSGHGTNTHELVTYDTNINDIGSTTIALDTLAEWFKNIPARQLICIIDCCFSGGMGAKALEVSFASREFKSGEELIKQFSGSGRVILTASKATEPAWENGKLGHGLLTYHLLEALQGANEVRKDQKIGIYRLLEYVTSSVKNSAGELGAEQNPMLLGQITEEISFPVFKPGRLYKEAFPERNLSLVDASIESLLEFGFPNGIIEAWKSKIPSLNQLQVDAINDYGILTGNHLVVSAPTSSGKTMIGELAAIYGVLQRKRAVFLLPLKALVNDKLRHFDETYASFDIKTIKATGESVTDDIIPLMKGHYDICLMTYEKFAAIILANPYVLNQIGTVIIDEAQMIADKNRGLNLEFILTLLKLKRREGIEPQIIALSAVIGDLNGLERWLGGRLLLHTERPIPLNEGIIKLNGDFRYIESDTGDEVTTNLIRPSFRKGSSQDIIIPLVQKLVNEGKNVIVFRETKSEAQACAMYLATNLDLQPASDAIDLLPQNDPSISTQKLIQTLNKGVAFHISDLDAEERSVIEDQFRSKQSGLKIIAATTTLAMGVNTPAEAVIISGLTHPGNTPYSVSEYKNIIGRAGRLGFADRGYSFLIATTSIAEHTYWQDYVLGTPEDMQSNFVSKNTDSRSLVLRVLAASKSKRGMSRSEIIGFLTESFGAYQEKIKYNSWDWSSSDIDDALNELTYHQLIEMDDENYFHTTTIGKIAGDSGIEVESIIRIISTLQQIPSELISDPVLLGITQLTIELQQVYMPINKKSIYKEPHTWSDAMQRQRIPSQLINAFSRYSKDNIETTSKSKKTMACLLWITDMQLVEMEALLMQHSRDNSAAGAIRAIVSRVCDVLPIIAGITEILKSDIKLTERIPKLLLRLELGVPSSIIELAKILGRTLNRGEYLELLKRGIMTTNQFSATDERILLEIFSSDKVEEIRFKIEQNIQEQSTRIELPEIPLYKE</sequence>
<dbReference type="SMART" id="SM00487">
    <property type="entry name" value="DEXDc"/>
    <property type="match status" value="1"/>
</dbReference>
<dbReference type="RefSeq" id="WP_062648278.1">
    <property type="nucleotide sequence ID" value="NZ_LPUR01000001.1"/>
</dbReference>
<dbReference type="CDD" id="cd17921">
    <property type="entry name" value="DEXHc_Ski2"/>
    <property type="match status" value="1"/>
</dbReference>
<keyword evidence="4" id="KW-0067">ATP-binding</keyword>
<dbReference type="Proteomes" id="UP000070513">
    <property type="component" value="Unassembled WGS sequence"/>
</dbReference>
<dbReference type="InterPro" id="IPR001650">
    <property type="entry name" value="Helicase_C-like"/>
</dbReference>
<dbReference type="PROSITE" id="PS51192">
    <property type="entry name" value="HELICASE_ATP_BIND_1"/>
    <property type="match status" value="1"/>
</dbReference>
<dbReference type="GO" id="GO:0004197">
    <property type="term" value="F:cysteine-type endopeptidase activity"/>
    <property type="evidence" value="ECO:0007669"/>
    <property type="project" value="InterPro"/>
</dbReference>
<dbReference type="Gene3D" id="3.40.50.300">
    <property type="entry name" value="P-loop containing nucleotide triphosphate hydrolases"/>
    <property type="match status" value="2"/>
</dbReference>
<evidence type="ECO:0000256" key="1">
    <source>
        <dbReference type="ARBA" id="ARBA00022741"/>
    </source>
</evidence>
<comment type="caution">
    <text evidence="7">The sequence shown here is derived from an EMBL/GenBank/DDBJ whole genome shotgun (WGS) entry which is preliminary data.</text>
</comment>
<gene>
    <name evidence="7" type="ORF">AU378_04090</name>
</gene>
<dbReference type="Gene3D" id="3.40.50.1460">
    <property type="match status" value="1"/>
</dbReference>
<dbReference type="InterPro" id="IPR050474">
    <property type="entry name" value="Hel308_SKI2-like"/>
</dbReference>
<dbReference type="GO" id="GO:0004386">
    <property type="term" value="F:helicase activity"/>
    <property type="evidence" value="ECO:0007669"/>
    <property type="project" value="UniProtKB-KW"/>
</dbReference>
<dbReference type="SUPFAM" id="SSF52540">
    <property type="entry name" value="P-loop containing nucleoside triphosphate hydrolases"/>
    <property type="match status" value="1"/>
</dbReference>
<accession>A0A135WJ91</accession>
<feature type="domain" description="Helicase C-terminal" evidence="6">
    <location>
        <begin position="519"/>
        <end position="706"/>
    </location>
</feature>
<keyword evidence="3 7" id="KW-0347">Helicase</keyword>
<dbReference type="PROSITE" id="PS51194">
    <property type="entry name" value="HELICASE_CTER"/>
    <property type="match status" value="1"/>
</dbReference>
<evidence type="ECO:0000259" key="5">
    <source>
        <dbReference type="PROSITE" id="PS51192"/>
    </source>
</evidence>
<reference evidence="8" key="1">
    <citation type="submission" date="2015-12" db="EMBL/GenBank/DDBJ databases">
        <title>Genome sequence of a biocontrol rhizobacterium Chryseobacterium kwangjuense strain KJ1R5 isolated from pepper (Capsicum annuum L.).</title>
        <authorList>
            <person name="Jeong J.-J."/>
            <person name="Park H."/>
            <person name="Mannaa M."/>
            <person name="Sang M.K."/>
            <person name="Choi I.-G."/>
            <person name="Kim K.D."/>
        </authorList>
    </citation>
    <scope>NUCLEOTIDE SEQUENCE [LARGE SCALE GENOMIC DNA]</scope>
    <source>
        <strain evidence="8">KJ1R5</strain>
    </source>
</reference>
<dbReference type="SUPFAM" id="SSF52129">
    <property type="entry name" value="Caspase-like"/>
    <property type="match status" value="1"/>
</dbReference>
<dbReference type="EMBL" id="LPUR01000001">
    <property type="protein sequence ID" value="KXH84945.1"/>
    <property type="molecule type" value="Genomic_DNA"/>
</dbReference>
<dbReference type="OrthoDB" id="9812126at2"/>
<protein>
    <submittedName>
        <fullName evidence="7">DEAD/DEAH box helicase</fullName>
    </submittedName>
</protein>
<evidence type="ECO:0000259" key="6">
    <source>
        <dbReference type="PROSITE" id="PS51194"/>
    </source>
</evidence>
<evidence type="ECO:0000313" key="7">
    <source>
        <dbReference type="EMBL" id="KXH84945.1"/>
    </source>
</evidence>
<keyword evidence="1" id="KW-0547">Nucleotide-binding</keyword>
<dbReference type="InterPro" id="IPR011600">
    <property type="entry name" value="Pept_C14_caspase"/>
</dbReference>
<dbReference type="Pfam" id="PF00271">
    <property type="entry name" value="Helicase_C"/>
    <property type="match status" value="1"/>
</dbReference>
<dbReference type="PANTHER" id="PTHR47961:SF1">
    <property type="entry name" value="ATP-DEPENDENT HELICASE MJ1401-RELATED"/>
    <property type="match status" value="1"/>
</dbReference>
<evidence type="ECO:0000313" key="8">
    <source>
        <dbReference type="Proteomes" id="UP000070513"/>
    </source>
</evidence>
<dbReference type="InterPro" id="IPR011545">
    <property type="entry name" value="DEAD/DEAH_box_helicase_dom"/>
</dbReference>
<evidence type="ECO:0000256" key="3">
    <source>
        <dbReference type="ARBA" id="ARBA00022806"/>
    </source>
</evidence>
<dbReference type="Pfam" id="PF00270">
    <property type="entry name" value="DEAD"/>
    <property type="match status" value="1"/>
</dbReference>
<dbReference type="AlphaFoldDB" id="A0A135WJ91"/>
<dbReference type="SMART" id="SM00490">
    <property type="entry name" value="HELICc"/>
    <property type="match status" value="1"/>
</dbReference>
<reference evidence="7 8" key="2">
    <citation type="journal article" date="2016" name="Genome Announc.">
        <title>Draft Genome Sequence of a Biocontrol Rhizobacterium, Chryseobacterium kwangjuense Strain KJ1R5, Isolated from Pepper (Capsicum annuum).</title>
        <authorList>
            <person name="Jeong J.J."/>
            <person name="Park H."/>
            <person name="Park B.H."/>
            <person name="Mannaa M."/>
            <person name="Sang M.K."/>
            <person name="Choi I.G."/>
            <person name="Kim K.D."/>
        </authorList>
    </citation>
    <scope>NUCLEOTIDE SEQUENCE [LARGE SCALE GENOMIC DNA]</scope>
    <source>
        <strain evidence="7 8">KJ1R5</strain>
    </source>
</reference>
<dbReference type="GO" id="GO:0003676">
    <property type="term" value="F:nucleic acid binding"/>
    <property type="evidence" value="ECO:0007669"/>
    <property type="project" value="InterPro"/>
</dbReference>
<feature type="domain" description="Helicase ATP-binding" evidence="5">
    <location>
        <begin position="298"/>
        <end position="471"/>
    </location>
</feature>
<evidence type="ECO:0000256" key="2">
    <source>
        <dbReference type="ARBA" id="ARBA00022801"/>
    </source>
</evidence>
<dbReference type="InterPro" id="IPR029030">
    <property type="entry name" value="Caspase-like_dom_sf"/>
</dbReference>
<proteinExistence type="predicted"/>
<dbReference type="Pfam" id="PF00656">
    <property type="entry name" value="Peptidase_C14"/>
    <property type="match status" value="1"/>
</dbReference>
<organism evidence="7 8">
    <name type="scientific">Chryseobacterium kwangjuense</name>
    <dbReference type="NCBI Taxonomy" id="267125"/>
    <lineage>
        <taxon>Bacteria</taxon>
        <taxon>Pseudomonadati</taxon>
        <taxon>Bacteroidota</taxon>
        <taxon>Flavobacteriia</taxon>
        <taxon>Flavobacteriales</taxon>
        <taxon>Weeksellaceae</taxon>
        <taxon>Chryseobacterium group</taxon>
        <taxon>Chryseobacterium</taxon>
    </lineage>
</organism>
<keyword evidence="2" id="KW-0378">Hydrolase</keyword>
<dbReference type="InterPro" id="IPR014001">
    <property type="entry name" value="Helicase_ATP-bd"/>
</dbReference>
<dbReference type="Gene3D" id="1.10.3380.30">
    <property type="match status" value="1"/>
</dbReference>
<dbReference type="PANTHER" id="PTHR47961">
    <property type="entry name" value="DNA POLYMERASE THETA, PUTATIVE (AFU_ORTHOLOGUE AFUA_1G05260)-RELATED"/>
    <property type="match status" value="1"/>
</dbReference>
<dbReference type="InterPro" id="IPR027417">
    <property type="entry name" value="P-loop_NTPase"/>
</dbReference>
<evidence type="ECO:0000256" key="4">
    <source>
        <dbReference type="ARBA" id="ARBA00022840"/>
    </source>
</evidence>
<dbReference type="GO" id="GO:0006508">
    <property type="term" value="P:proteolysis"/>
    <property type="evidence" value="ECO:0007669"/>
    <property type="project" value="InterPro"/>
</dbReference>
<name>A0A135WJ91_9FLAO</name>
<dbReference type="GO" id="GO:0005524">
    <property type="term" value="F:ATP binding"/>
    <property type="evidence" value="ECO:0007669"/>
    <property type="project" value="UniProtKB-KW"/>
</dbReference>